<feature type="compositionally biased region" description="Basic and acidic residues" evidence="6">
    <location>
        <begin position="280"/>
        <end position="300"/>
    </location>
</feature>
<keyword evidence="3" id="KW-0969">Cilium</keyword>
<dbReference type="EMBL" id="JABFUD020000002">
    <property type="protein sequence ID" value="KAI5083241.1"/>
    <property type="molecule type" value="Genomic_DNA"/>
</dbReference>
<organism evidence="7 8">
    <name type="scientific">Adiantum capillus-veneris</name>
    <name type="common">Maidenhair fern</name>
    <dbReference type="NCBI Taxonomy" id="13818"/>
    <lineage>
        <taxon>Eukaryota</taxon>
        <taxon>Viridiplantae</taxon>
        <taxon>Streptophyta</taxon>
        <taxon>Embryophyta</taxon>
        <taxon>Tracheophyta</taxon>
        <taxon>Polypodiopsida</taxon>
        <taxon>Polypodiidae</taxon>
        <taxon>Polypodiales</taxon>
        <taxon>Pteridineae</taxon>
        <taxon>Pteridaceae</taxon>
        <taxon>Vittarioideae</taxon>
        <taxon>Adiantum</taxon>
    </lineage>
</organism>
<dbReference type="GO" id="GO:0001534">
    <property type="term" value="C:radial spoke"/>
    <property type="evidence" value="ECO:0007669"/>
    <property type="project" value="InterPro"/>
</dbReference>
<feature type="region of interest" description="Disordered" evidence="6">
    <location>
        <begin position="333"/>
        <end position="383"/>
    </location>
</feature>
<name>A0A9D4VCN3_ADICA</name>
<feature type="compositionally biased region" description="Basic and acidic residues" evidence="6">
    <location>
        <begin position="337"/>
        <end position="357"/>
    </location>
</feature>
<comment type="caution">
    <text evidence="7">The sequence shown here is derived from an EMBL/GenBank/DDBJ whole genome shotgun (WGS) entry which is preliminary data.</text>
</comment>
<dbReference type="PANTHER" id="PTHR13159:SF0">
    <property type="entry name" value="RADIAL SPOKE HEAD 6 HOMOLOG A"/>
    <property type="match status" value="1"/>
</dbReference>
<dbReference type="PANTHER" id="PTHR13159">
    <property type="entry name" value="RADIAL SPOKEHEAD-RELATED"/>
    <property type="match status" value="1"/>
</dbReference>
<evidence type="ECO:0000256" key="6">
    <source>
        <dbReference type="SAM" id="MobiDB-lite"/>
    </source>
</evidence>
<protein>
    <submittedName>
        <fullName evidence="7">Uncharacterized protein</fullName>
    </submittedName>
</protein>
<evidence type="ECO:0000256" key="5">
    <source>
        <dbReference type="ARBA" id="ARBA00023273"/>
    </source>
</evidence>
<evidence type="ECO:0000256" key="1">
    <source>
        <dbReference type="ARBA" id="ARBA00004430"/>
    </source>
</evidence>
<evidence type="ECO:0000256" key="2">
    <source>
        <dbReference type="ARBA" id="ARBA00022490"/>
    </source>
</evidence>
<dbReference type="GO" id="GO:0035082">
    <property type="term" value="P:axoneme assembly"/>
    <property type="evidence" value="ECO:0007669"/>
    <property type="project" value="TreeGrafter"/>
</dbReference>
<dbReference type="CDD" id="cd22963">
    <property type="entry name" value="DD_CrRSP4-like"/>
    <property type="match status" value="1"/>
</dbReference>
<evidence type="ECO:0000313" key="8">
    <source>
        <dbReference type="Proteomes" id="UP000886520"/>
    </source>
</evidence>
<keyword evidence="4" id="KW-0206">Cytoskeleton</keyword>
<sequence length="383" mass="42874">MGVEEALAFLQKKSTTNGDSVFSHLYHVIQHVLQTKAEDAVDLLETSMLLKQTRLLLEEKGALNLEGRTPEEEKFVQNFVELFNLATKLPPDPDAEESAQEEATNGETNAEVADFLNESTYFEAVGVGVGRTESYYIVLALRQLSTKPGISKLRFFGKFFGLHGNYYVFETNKQENDDQIEAGEETKHTEFGRPIEAVPQEKQGTNVFAYWVCSRLGEPFIQLQDVTPLQIQTARVIRKFLTGNLNEEVSAYPPFPGERRLQGAEGAISLTREPSPAQLTRERKGPEPAYKIEGRGREQAEESWGARAADEKEAAKVLGSVIGWSKRDCKQGATKRCVKEGEDKRRSENRQARERVARAAIGPRGAKSEELGGNCRKHRSMVH</sequence>
<dbReference type="GO" id="GO:0060294">
    <property type="term" value="P:cilium movement involved in cell motility"/>
    <property type="evidence" value="ECO:0007669"/>
    <property type="project" value="InterPro"/>
</dbReference>
<dbReference type="AlphaFoldDB" id="A0A9D4VCN3"/>
<dbReference type="Pfam" id="PF04712">
    <property type="entry name" value="Radial_spoke"/>
    <property type="match status" value="2"/>
</dbReference>
<reference evidence="7" key="1">
    <citation type="submission" date="2021-01" db="EMBL/GenBank/DDBJ databases">
        <title>Adiantum capillus-veneris genome.</title>
        <authorList>
            <person name="Fang Y."/>
            <person name="Liao Q."/>
        </authorList>
    </citation>
    <scope>NUCLEOTIDE SEQUENCE</scope>
    <source>
        <strain evidence="7">H3</strain>
        <tissue evidence="7">Leaf</tissue>
    </source>
</reference>
<accession>A0A9D4VCN3</accession>
<proteinExistence type="predicted"/>
<comment type="subcellular location">
    <subcellularLocation>
        <location evidence="1">Cytoplasm</location>
        <location evidence="1">Cytoskeleton</location>
        <location evidence="1">Cilium axoneme</location>
    </subcellularLocation>
</comment>
<dbReference type="InterPro" id="IPR006802">
    <property type="entry name" value="Radial_spoke"/>
</dbReference>
<gene>
    <name evidence="7" type="ORF">GOP47_0002984</name>
</gene>
<evidence type="ECO:0000256" key="3">
    <source>
        <dbReference type="ARBA" id="ARBA00023069"/>
    </source>
</evidence>
<feature type="region of interest" description="Disordered" evidence="6">
    <location>
        <begin position="276"/>
        <end position="308"/>
    </location>
</feature>
<evidence type="ECO:0000256" key="4">
    <source>
        <dbReference type="ARBA" id="ARBA00023212"/>
    </source>
</evidence>
<dbReference type="OrthoDB" id="272202at2759"/>
<evidence type="ECO:0000313" key="7">
    <source>
        <dbReference type="EMBL" id="KAI5083241.1"/>
    </source>
</evidence>
<dbReference type="Proteomes" id="UP000886520">
    <property type="component" value="Chromosome 3"/>
</dbReference>
<keyword evidence="5" id="KW-0966">Cell projection</keyword>
<keyword evidence="2" id="KW-0963">Cytoplasm</keyword>
<keyword evidence="8" id="KW-1185">Reference proteome</keyword>